<gene>
    <name evidence="1" type="ORF">ACOLOM_LOCUS10621</name>
</gene>
<proteinExistence type="predicted"/>
<evidence type="ECO:0000313" key="1">
    <source>
        <dbReference type="EMBL" id="CAG8710060.1"/>
    </source>
</evidence>
<reference evidence="1" key="1">
    <citation type="submission" date="2021-06" db="EMBL/GenBank/DDBJ databases">
        <authorList>
            <person name="Kallberg Y."/>
            <person name="Tangrot J."/>
            <person name="Rosling A."/>
        </authorList>
    </citation>
    <scope>NUCLEOTIDE SEQUENCE</scope>
    <source>
        <strain evidence="1">CL356</strain>
    </source>
</reference>
<evidence type="ECO:0000313" key="2">
    <source>
        <dbReference type="Proteomes" id="UP000789525"/>
    </source>
</evidence>
<dbReference type="Proteomes" id="UP000789525">
    <property type="component" value="Unassembled WGS sequence"/>
</dbReference>
<accession>A0ACA9PMX9</accession>
<organism evidence="1 2">
    <name type="scientific">Acaulospora colombiana</name>
    <dbReference type="NCBI Taxonomy" id="27376"/>
    <lineage>
        <taxon>Eukaryota</taxon>
        <taxon>Fungi</taxon>
        <taxon>Fungi incertae sedis</taxon>
        <taxon>Mucoromycota</taxon>
        <taxon>Glomeromycotina</taxon>
        <taxon>Glomeromycetes</taxon>
        <taxon>Diversisporales</taxon>
        <taxon>Acaulosporaceae</taxon>
        <taxon>Acaulospora</taxon>
    </lineage>
</organism>
<comment type="caution">
    <text evidence="1">The sequence shown here is derived from an EMBL/GenBank/DDBJ whole genome shotgun (WGS) entry which is preliminary data.</text>
</comment>
<name>A0ACA9PMX9_9GLOM</name>
<sequence>MATVTEILKREASNASDTKDIHFDQQSVQNATQNLPLESKK</sequence>
<keyword evidence="2" id="KW-1185">Reference proteome</keyword>
<dbReference type="EMBL" id="CAJVPT010035045">
    <property type="protein sequence ID" value="CAG8710060.1"/>
    <property type="molecule type" value="Genomic_DNA"/>
</dbReference>
<feature type="non-terminal residue" evidence="1">
    <location>
        <position position="41"/>
    </location>
</feature>
<protein>
    <submittedName>
        <fullName evidence="1">7230_t:CDS:1</fullName>
    </submittedName>
</protein>